<evidence type="ECO:0000313" key="1">
    <source>
        <dbReference type="EMBL" id="KAI3375395.1"/>
    </source>
</evidence>
<keyword evidence="2" id="KW-1185">Reference proteome</keyword>
<sequence>MASWIITVMVLSVFISSGQGKRDKVLYCSAATCLIAFTEVYLCFPACKAIVDELNYSISQVDPKKTINVGSFRLNPDGTVKDKKPTSFLLSTTVLSSSRDPLLNESEVRKVPFARSETHLSELLDGVCNSMSDYSLYVDPDTQHKQYMRFAPRNGVTTGDFPDLKNFQFDGPEASSALKFAPKSCETVVEELEDDIISVFSQDVEHVHEELCNRVSGLKVPTALCCTPVGGVSLISCMPFTLLVNNTIIAGEIEKTSVHRSAGAGPEEQVFRM</sequence>
<proteinExistence type="predicted"/>
<organism evidence="1 2">
    <name type="scientific">Scortum barcoo</name>
    <name type="common">barcoo grunter</name>
    <dbReference type="NCBI Taxonomy" id="214431"/>
    <lineage>
        <taxon>Eukaryota</taxon>
        <taxon>Metazoa</taxon>
        <taxon>Chordata</taxon>
        <taxon>Craniata</taxon>
        <taxon>Vertebrata</taxon>
        <taxon>Euteleostomi</taxon>
        <taxon>Actinopterygii</taxon>
        <taxon>Neopterygii</taxon>
        <taxon>Teleostei</taxon>
        <taxon>Neoteleostei</taxon>
        <taxon>Acanthomorphata</taxon>
        <taxon>Eupercaria</taxon>
        <taxon>Centrarchiformes</taxon>
        <taxon>Terapontoidei</taxon>
        <taxon>Terapontidae</taxon>
        <taxon>Scortum</taxon>
    </lineage>
</organism>
<reference evidence="1" key="1">
    <citation type="submission" date="2022-04" db="EMBL/GenBank/DDBJ databases">
        <title>Jade perch genome.</title>
        <authorList>
            <person name="Chao B."/>
        </authorList>
    </citation>
    <scope>NUCLEOTIDE SEQUENCE</scope>
    <source>
        <strain evidence="1">CB-2022</strain>
    </source>
</reference>
<dbReference type="Proteomes" id="UP000831701">
    <property type="component" value="Chromosome 3"/>
</dbReference>
<dbReference type="EMBL" id="CM041533">
    <property type="protein sequence ID" value="KAI3375395.1"/>
    <property type="molecule type" value="Genomic_DNA"/>
</dbReference>
<gene>
    <name evidence="1" type="ORF">L3Q82_021881</name>
</gene>
<name>A0ACB8X550_9TELE</name>
<comment type="caution">
    <text evidence="1">The sequence shown here is derived from an EMBL/GenBank/DDBJ whole genome shotgun (WGS) entry which is preliminary data.</text>
</comment>
<protein>
    <submittedName>
        <fullName evidence="1">Uncharacterized protein</fullName>
    </submittedName>
</protein>
<evidence type="ECO:0000313" key="2">
    <source>
        <dbReference type="Proteomes" id="UP000831701"/>
    </source>
</evidence>
<accession>A0ACB8X550</accession>